<reference evidence="3" key="1">
    <citation type="journal article" date="2015" name="Nature">
        <title>Complex archaea that bridge the gap between prokaryotes and eukaryotes.</title>
        <authorList>
            <person name="Spang A."/>
            <person name="Saw J.H."/>
            <person name="Jorgensen S.L."/>
            <person name="Zaremba-Niedzwiedzka K."/>
            <person name="Martijn J."/>
            <person name="Lind A.E."/>
            <person name="van Eijk R."/>
            <person name="Schleper C."/>
            <person name="Guy L."/>
            <person name="Ettema T.J."/>
        </authorList>
    </citation>
    <scope>NUCLEOTIDE SEQUENCE</scope>
</reference>
<feature type="transmembrane region" description="Helical" evidence="2">
    <location>
        <begin position="97"/>
        <end position="123"/>
    </location>
</feature>
<accession>A0A0F9FHA5</accession>
<protein>
    <recommendedName>
        <fullName evidence="4">Glycosyltransferase RgtA/B/C/D-like domain-containing protein</fullName>
    </recommendedName>
</protein>
<feature type="transmembrane region" description="Helical" evidence="2">
    <location>
        <begin position="339"/>
        <end position="356"/>
    </location>
</feature>
<feature type="compositionally biased region" description="Basic and acidic residues" evidence="1">
    <location>
        <begin position="705"/>
        <end position="714"/>
    </location>
</feature>
<feature type="region of interest" description="Disordered" evidence="1">
    <location>
        <begin position="694"/>
        <end position="721"/>
    </location>
</feature>
<feature type="transmembrane region" description="Helical" evidence="2">
    <location>
        <begin position="362"/>
        <end position="381"/>
    </location>
</feature>
<proteinExistence type="predicted"/>
<feature type="transmembrane region" description="Helical" evidence="2">
    <location>
        <begin position="130"/>
        <end position="147"/>
    </location>
</feature>
<comment type="caution">
    <text evidence="3">The sequence shown here is derived from an EMBL/GenBank/DDBJ whole genome shotgun (WGS) entry which is preliminary data.</text>
</comment>
<dbReference type="AlphaFoldDB" id="A0A0F9FHA5"/>
<dbReference type="InterPro" id="IPR011990">
    <property type="entry name" value="TPR-like_helical_dom_sf"/>
</dbReference>
<feature type="transmembrane region" description="Helical" evidence="2">
    <location>
        <begin position="393"/>
        <end position="411"/>
    </location>
</feature>
<evidence type="ECO:0008006" key="4">
    <source>
        <dbReference type="Google" id="ProtNLM"/>
    </source>
</evidence>
<keyword evidence="2" id="KW-1133">Transmembrane helix</keyword>
<dbReference type="SUPFAM" id="SSF48452">
    <property type="entry name" value="TPR-like"/>
    <property type="match status" value="1"/>
</dbReference>
<feature type="transmembrane region" description="Helical" evidence="2">
    <location>
        <begin position="230"/>
        <end position="251"/>
    </location>
</feature>
<dbReference type="EMBL" id="LAZR01023639">
    <property type="protein sequence ID" value="KKL77821.1"/>
    <property type="molecule type" value="Genomic_DNA"/>
</dbReference>
<feature type="transmembrane region" description="Helical" evidence="2">
    <location>
        <begin position="302"/>
        <end position="327"/>
    </location>
</feature>
<feature type="non-terminal residue" evidence="3">
    <location>
        <position position="1"/>
    </location>
</feature>
<sequence length="721" mass="79680">VWRRALTWAALAAAIAYGGALSWRKITSVDIGYHLAYGDYFLDRGKLVDSNLFVYTRITPESAGEPGPSNWFDAEERYRFPNPSAASEVVFSLVHRAAGPTGLCVLQLAQVLVLLALAAATLIRLHVPRVLAAAGIVLIATTAHERFIHRPEMFGYLFIALQLLLLTSPRRGKLRAVALILTQWLFVQFHATWILGLSMTGAFFAVAVFRAVWARCVTQRPMDEELRGRLKWLGIILGAQIAVAFINPWTWRLAALPVQMLAYIRKHGIAGGATSGSTHPWAMLDELPRSLAKVFANRRATWAFKAVLVLTALGAAANVVMLILTALRVVAKTPQWRRWAHLLLLAGMTAVGLSIRRNIAPAALVLVPISLAALVALARALPQRLRPAGWVRAMAPVALAGAVVILSAWWGRAVVTNRFYREDPGIWRFGTGFSETNMPLAAAEICRELPPGVKVFTTYSTGSNLMYHARGPDGPLPVPILSNSWAFPPSVMGENQAICWGTRPLKRFAARYGVGAVVLESSQWTERLIRSLARDSDWSLAELHPRHVVFLYRIGPTAPLAVRHFLHPGHPRVAELIDRTQRGGPVEAPTANALAWTLERLGWHDQAIRAWRAAVGMDDEYHQAMNNLAMRLAIRGTWRLDEMRRLLEANREPEAVTARLEGLRDWQQAESWLKKALRDWPIRNRAACGCRPPGRSAPIVSSAGPDRRAVEATHRSIPGAS</sequence>
<feature type="transmembrane region" description="Helical" evidence="2">
    <location>
        <begin position="201"/>
        <end position="218"/>
    </location>
</feature>
<dbReference type="Gene3D" id="1.25.40.10">
    <property type="entry name" value="Tetratricopeptide repeat domain"/>
    <property type="match status" value="1"/>
</dbReference>
<feature type="non-terminal residue" evidence="3">
    <location>
        <position position="721"/>
    </location>
</feature>
<organism evidence="3">
    <name type="scientific">marine sediment metagenome</name>
    <dbReference type="NCBI Taxonomy" id="412755"/>
    <lineage>
        <taxon>unclassified sequences</taxon>
        <taxon>metagenomes</taxon>
        <taxon>ecological metagenomes</taxon>
    </lineage>
</organism>
<gene>
    <name evidence="3" type="ORF">LCGC14_2031060</name>
</gene>
<evidence type="ECO:0000256" key="2">
    <source>
        <dbReference type="SAM" id="Phobius"/>
    </source>
</evidence>
<evidence type="ECO:0000256" key="1">
    <source>
        <dbReference type="SAM" id="MobiDB-lite"/>
    </source>
</evidence>
<evidence type="ECO:0000313" key="3">
    <source>
        <dbReference type="EMBL" id="KKL77821.1"/>
    </source>
</evidence>
<name>A0A0F9FHA5_9ZZZZ</name>
<keyword evidence="2" id="KW-0472">Membrane</keyword>
<keyword evidence="2" id="KW-0812">Transmembrane</keyword>